<dbReference type="InterPro" id="IPR012340">
    <property type="entry name" value="NA-bd_OB-fold"/>
</dbReference>
<keyword evidence="8" id="KW-0342">GTP-binding</keyword>
<comment type="subcellular location">
    <subcellularLocation>
        <location evidence="1">Nucleus</location>
    </subcellularLocation>
</comment>
<organism evidence="14 15">
    <name type="scientific">Meira miltonrushii</name>
    <dbReference type="NCBI Taxonomy" id="1280837"/>
    <lineage>
        <taxon>Eukaryota</taxon>
        <taxon>Fungi</taxon>
        <taxon>Dikarya</taxon>
        <taxon>Basidiomycota</taxon>
        <taxon>Ustilaginomycotina</taxon>
        <taxon>Exobasidiomycetes</taxon>
        <taxon>Exobasidiales</taxon>
        <taxon>Brachybasidiaceae</taxon>
        <taxon>Meira</taxon>
    </lineage>
</organism>
<keyword evidence="5" id="KW-0548">Nucleotidyltransferase</keyword>
<dbReference type="GO" id="GO:0005524">
    <property type="term" value="F:ATP binding"/>
    <property type="evidence" value="ECO:0007669"/>
    <property type="project" value="InterPro"/>
</dbReference>
<feature type="domain" description="mRNA capping enzyme adenylation" evidence="12">
    <location>
        <begin position="56"/>
        <end position="268"/>
    </location>
</feature>
<dbReference type="OrthoDB" id="200924at2759"/>
<dbReference type="GO" id="GO:0005634">
    <property type="term" value="C:nucleus"/>
    <property type="evidence" value="ECO:0007669"/>
    <property type="project" value="UniProtKB-SubCell"/>
</dbReference>
<evidence type="ECO:0000256" key="11">
    <source>
        <dbReference type="SAM" id="MobiDB-lite"/>
    </source>
</evidence>
<evidence type="ECO:0000256" key="3">
    <source>
        <dbReference type="ARBA" id="ARBA00022664"/>
    </source>
</evidence>
<evidence type="ECO:0000259" key="12">
    <source>
        <dbReference type="Pfam" id="PF01331"/>
    </source>
</evidence>
<dbReference type="FunCoup" id="A0A316VKV1">
    <property type="interactions" value="443"/>
</dbReference>
<dbReference type="InParanoid" id="A0A316VKV1"/>
<dbReference type="PANTHER" id="PTHR10367">
    <property type="entry name" value="MRNA-CAPPING ENZYME"/>
    <property type="match status" value="1"/>
</dbReference>
<keyword evidence="15" id="KW-1185">Reference proteome</keyword>
<evidence type="ECO:0000256" key="4">
    <source>
        <dbReference type="ARBA" id="ARBA00022679"/>
    </source>
</evidence>
<feature type="compositionally biased region" description="Polar residues" evidence="11">
    <location>
        <begin position="7"/>
        <end position="21"/>
    </location>
</feature>
<dbReference type="Gene3D" id="3.30.470.30">
    <property type="entry name" value="DNA ligase/mRNA capping enzyme"/>
    <property type="match status" value="1"/>
</dbReference>
<dbReference type="InterPro" id="IPR051029">
    <property type="entry name" value="mRNA_Capping_Enz/RNA_Phosphat"/>
</dbReference>
<feature type="region of interest" description="Disordered" evidence="11">
    <location>
        <begin position="425"/>
        <end position="466"/>
    </location>
</feature>
<feature type="domain" description="mRNA capping enzyme C-terminal" evidence="13">
    <location>
        <begin position="272"/>
        <end position="412"/>
    </location>
</feature>
<dbReference type="GO" id="GO:0004484">
    <property type="term" value="F:mRNA guanylyltransferase activity"/>
    <property type="evidence" value="ECO:0007669"/>
    <property type="project" value="UniProtKB-EC"/>
</dbReference>
<dbReference type="Pfam" id="PF01331">
    <property type="entry name" value="mRNA_cap_enzyme"/>
    <property type="match status" value="1"/>
</dbReference>
<reference evidence="14 15" key="1">
    <citation type="journal article" date="2018" name="Mol. Biol. Evol.">
        <title>Broad Genomic Sampling Reveals a Smut Pathogenic Ancestry of the Fungal Clade Ustilaginomycotina.</title>
        <authorList>
            <person name="Kijpornyongpan T."/>
            <person name="Mondo S.J."/>
            <person name="Barry K."/>
            <person name="Sandor L."/>
            <person name="Lee J."/>
            <person name="Lipzen A."/>
            <person name="Pangilinan J."/>
            <person name="LaButti K."/>
            <person name="Hainaut M."/>
            <person name="Henrissat B."/>
            <person name="Grigoriev I.V."/>
            <person name="Spatafora J.W."/>
            <person name="Aime M.C."/>
        </authorList>
    </citation>
    <scope>NUCLEOTIDE SEQUENCE [LARGE SCALE GENOMIC DNA]</scope>
    <source>
        <strain evidence="14 15">MCA 3882</strain>
    </source>
</reference>
<dbReference type="GO" id="GO:0005525">
    <property type="term" value="F:GTP binding"/>
    <property type="evidence" value="ECO:0007669"/>
    <property type="project" value="UniProtKB-KW"/>
</dbReference>
<evidence type="ECO:0000256" key="2">
    <source>
        <dbReference type="ARBA" id="ARBA00012475"/>
    </source>
</evidence>
<protein>
    <recommendedName>
        <fullName evidence="2">mRNA guanylyltransferase</fullName>
        <ecNumber evidence="2">2.7.7.50</ecNumber>
    </recommendedName>
</protein>
<dbReference type="Pfam" id="PF03919">
    <property type="entry name" value="mRNA_cap_C"/>
    <property type="match status" value="1"/>
</dbReference>
<name>A0A316VKV1_9BASI</name>
<evidence type="ECO:0000256" key="6">
    <source>
        <dbReference type="ARBA" id="ARBA00022741"/>
    </source>
</evidence>
<dbReference type="SUPFAM" id="SSF50249">
    <property type="entry name" value="Nucleic acid-binding proteins"/>
    <property type="match status" value="1"/>
</dbReference>
<dbReference type="InterPro" id="IPR013846">
    <property type="entry name" value="mRNA_cap_enzyme_C"/>
</dbReference>
<keyword evidence="4" id="KW-0808">Transferase</keyword>
<gene>
    <name evidence="14" type="ORF">FA14DRAFT_143128</name>
</gene>
<dbReference type="GeneID" id="37018975"/>
<dbReference type="GO" id="GO:0006370">
    <property type="term" value="P:7-methylguanosine mRNA capping"/>
    <property type="evidence" value="ECO:0007669"/>
    <property type="project" value="UniProtKB-KW"/>
</dbReference>
<dbReference type="STRING" id="1280837.A0A316VKV1"/>
<dbReference type="EC" id="2.7.7.50" evidence="2"/>
<comment type="catalytic activity">
    <reaction evidence="10">
        <text>a 5'-end diphospho-ribonucleoside in mRNA + GTP + H(+) = a 5'-end (5'-triphosphoguanosine)-ribonucleoside in mRNA + diphosphate</text>
        <dbReference type="Rhea" id="RHEA:67012"/>
        <dbReference type="Rhea" id="RHEA-COMP:17165"/>
        <dbReference type="Rhea" id="RHEA-COMP:17166"/>
        <dbReference type="ChEBI" id="CHEBI:15378"/>
        <dbReference type="ChEBI" id="CHEBI:33019"/>
        <dbReference type="ChEBI" id="CHEBI:37565"/>
        <dbReference type="ChEBI" id="CHEBI:167616"/>
        <dbReference type="ChEBI" id="CHEBI:167617"/>
        <dbReference type="EC" id="2.7.7.50"/>
    </reaction>
    <physiologicalReaction direction="left-to-right" evidence="10">
        <dbReference type="Rhea" id="RHEA:67013"/>
    </physiologicalReaction>
</comment>
<feature type="compositionally biased region" description="Basic and acidic residues" evidence="11">
    <location>
        <begin position="425"/>
        <end position="441"/>
    </location>
</feature>
<keyword evidence="3" id="KW-0507">mRNA processing</keyword>
<accession>A0A316VKV1</accession>
<evidence type="ECO:0000256" key="5">
    <source>
        <dbReference type="ARBA" id="ARBA00022695"/>
    </source>
</evidence>
<evidence type="ECO:0000313" key="15">
    <source>
        <dbReference type="Proteomes" id="UP000245771"/>
    </source>
</evidence>
<evidence type="ECO:0000256" key="10">
    <source>
        <dbReference type="ARBA" id="ARBA00044624"/>
    </source>
</evidence>
<dbReference type="Proteomes" id="UP000245771">
    <property type="component" value="Unassembled WGS sequence"/>
</dbReference>
<dbReference type="CDD" id="cd07895">
    <property type="entry name" value="Adenylation_mRNA_capping"/>
    <property type="match status" value="1"/>
</dbReference>
<feature type="region of interest" description="Disordered" evidence="11">
    <location>
        <begin position="1"/>
        <end position="33"/>
    </location>
</feature>
<sequence length="466" mass="53467">MNGAGPSHQNEPQINQHQSSVPDVPGEDVDEKQARSLSAKVASLCGLRHTRFPGAQPVSFARSSLDQLKEEDYWVCEKSDGQRVLMFIAWNKATESQEVYLIDRKNKYKRQPLSIVFPFHEIPPSQKAMAALQLGSLNEKYAVRKDTLLDGELVWDVSKSGERRMRLLLFDCIILDGQSLAQRPLSRRYGSLMNQIVPPHKHFLQEFPAAARDAPFEVKVKRMQLAYHLSTVLDQHIPQLEHGNDGLIFTCVNSGYIFGTDPKIIKWKPPSENTIDFKLRLRFPPDLAKDPRGNLPDLQAKPFFQLDEFTGGQRDNYRYFDWLYVEDDEWEDMKASGEQFDDRVVECSWDPNGGPLEPSQKANGANGELDSSRPPCWRLHRIRDDKHDGNHTSIVQKIIQSIVDGVEKDELLQEEGTIRSLWKSEERERFRTAREKGRESGVDMFSKKRGAPPPMRGEPPSWFRRT</sequence>
<dbReference type="SUPFAM" id="SSF56091">
    <property type="entry name" value="DNA ligase/mRNA capping enzyme, catalytic domain"/>
    <property type="match status" value="1"/>
</dbReference>
<evidence type="ECO:0000313" key="14">
    <source>
        <dbReference type="EMBL" id="PWN38232.1"/>
    </source>
</evidence>
<evidence type="ECO:0000256" key="1">
    <source>
        <dbReference type="ARBA" id="ARBA00004123"/>
    </source>
</evidence>
<dbReference type="PANTHER" id="PTHR10367:SF17">
    <property type="entry name" value="MRNA-CAPPING ENZYME"/>
    <property type="match status" value="1"/>
</dbReference>
<proteinExistence type="predicted"/>
<evidence type="ECO:0000259" key="13">
    <source>
        <dbReference type="Pfam" id="PF03919"/>
    </source>
</evidence>
<feature type="region of interest" description="Disordered" evidence="11">
    <location>
        <begin position="351"/>
        <end position="372"/>
    </location>
</feature>
<evidence type="ECO:0000256" key="7">
    <source>
        <dbReference type="ARBA" id="ARBA00023042"/>
    </source>
</evidence>
<dbReference type="AlphaFoldDB" id="A0A316VKV1"/>
<dbReference type="InterPro" id="IPR001339">
    <property type="entry name" value="mRNA_cap_enzyme_adenylation"/>
</dbReference>
<dbReference type="RefSeq" id="XP_025358534.1">
    <property type="nucleotide sequence ID" value="XM_025497194.1"/>
</dbReference>
<dbReference type="Gene3D" id="2.40.50.140">
    <property type="entry name" value="Nucleic acid-binding proteins"/>
    <property type="match status" value="1"/>
</dbReference>
<keyword evidence="9" id="KW-0539">Nucleus</keyword>
<keyword evidence="7" id="KW-0506">mRNA capping</keyword>
<dbReference type="EMBL" id="KZ819602">
    <property type="protein sequence ID" value="PWN38232.1"/>
    <property type="molecule type" value="Genomic_DNA"/>
</dbReference>
<keyword evidence="6" id="KW-0547">Nucleotide-binding</keyword>
<evidence type="ECO:0000256" key="9">
    <source>
        <dbReference type="ARBA" id="ARBA00023242"/>
    </source>
</evidence>
<evidence type="ECO:0000256" key="8">
    <source>
        <dbReference type="ARBA" id="ARBA00023134"/>
    </source>
</evidence>